<comment type="caution">
    <text evidence="2">The sequence shown here is derived from an EMBL/GenBank/DDBJ whole genome shotgun (WGS) entry which is preliminary data.</text>
</comment>
<keyword evidence="2" id="KW-0378">Hydrolase</keyword>
<protein>
    <submittedName>
        <fullName evidence="2">Alpha/beta hydrolase</fullName>
    </submittedName>
</protein>
<dbReference type="PANTHER" id="PTHR43689:SF8">
    <property type="entry name" value="ALPHA_BETA-HYDROLASES SUPERFAMILY PROTEIN"/>
    <property type="match status" value="1"/>
</dbReference>
<dbReference type="InterPro" id="IPR000073">
    <property type="entry name" value="AB_hydrolase_1"/>
</dbReference>
<dbReference type="PRINTS" id="PR00111">
    <property type="entry name" value="ABHYDROLASE"/>
</dbReference>
<accession>A0ABU8ILZ7</accession>
<dbReference type="InterPro" id="IPR029058">
    <property type="entry name" value="AB_hydrolase_fold"/>
</dbReference>
<evidence type="ECO:0000313" key="3">
    <source>
        <dbReference type="Proteomes" id="UP001386437"/>
    </source>
</evidence>
<dbReference type="Pfam" id="PF00561">
    <property type="entry name" value="Abhydrolase_1"/>
    <property type="match status" value="1"/>
</dbReference>
<dbReference type="EMBL" id="JACFYJ010000004">
    <property type="protein sequence ID" value="MEI5996363.1"/>
    <property type="molecule type" value="Genomic_DNA"/>
</dbReference>
<name>A0ABU8ILZ7_9BURK</name>
<dbReference type="Gene3D" id="3.40.50.1820">
    <property type="entry name" value="alpha/beta hydrolase"/>
    <property type="match status" value="1"/>
</dbReference>
<organism evidence="2 3">
    <name type="scientific">Paraburkholderia bengalensis</name>
    <dbReference type="NCBI Taxonomy" id="2747562"/>
    <lineage>
        <taxon>Bacteria</taxon>
        <taxon>Pseudomonadati</taxon>
        <taxon>Pseudomonadota</taxon>
        <taxon>Betaproteobacteria</taxon>
        <taxon>Burkholderiales</taxon>
        <taxon>Burkholderiaceae</taxon>
        <taxon>Paraburkholderia</taxon>
    </lineage>
</organism>
<dbReference type="SUPFAM" id="SSF53474">
    <property type="entry name" value="alpha/beta-Hydrolases"/>
    <property type="match status" value="1"/>
</dbReference>
<dbReference type="PRINTS" id="PR00412">
    <property type="entry name" value="EPOXHYDRLASE"/>
</dbReference>
<keyword evidence="3" id="KW-1185">Reference proteome</keyword>
<feature type="domain" description="AB hydrolase-1" evidence="1">
    <location>
        <begin position="67"/>
        <end position="308"/>
    </location>
</feature>
<dbReference type="GO" id="GO:0016787">
    <property type="term" value="F:hydrolase activity"/>
    <property type="evidence" value="ECO:0007669"/>
    <property type="project" value="UniProtKB-KW"/>
</dbReference>
<proteinExistence type="predicted"/>
<dbReference type="InterPro" id="IPR000639">
    <property type="entry name" value="Epox_hydrolase-like"/>
</dbReference>
<reference evidence="2 3" key="1">
    <citation type="journal article" date="2022" name="Arch. Microbiol.">
        <title>Paraburkholderia bengalensis sp. nov. isolated from roots of Oryza sativa, IR64.</title>
        <authorList>
            <person name="Nag P."/>
            <person name="Mondal N."/>
            <person name="Sarkar J."/>
            <person name="Das S."/>
        </authorList>
    </citation>
    <scope>NUCLEOTIDE SEQUENCE [LARGE SCALE GENOMIC DNA]</scope>
    <source>
        <strain evidence="2 3">IR64_4_BI</strain>
    </source>
</reference>
<evidence type="ECO:0000313" key="2">
    <source>
        <dbReference type="EMBL" id="MEI5996363.1"/>
    </source>
</evidence>
<gene>
    <name evidence="2" type="ORF">H3V53_03815</name>
</gene>
<sequence length="345" mass="37631">MARSFRSAARPGGTTPMLIAAAVAAASSALWVQHRAKKAEQDNPPFGQFIEVDGVRLHYVDEGDGAPVVLLHGNTVQLQDFYASGLIERLAVNHRVIAFDRPGFGYSERPRRRLWTPQAQAALMQRALRKMGIAQPVVLGHSWGALVALAMAIDDPGYVRGLVLVSGYYFPTAARVDVALTAPAAIPVLGDVLRYTASPLAGRLLLGRTAKAMFSPMPTPNQFFDLMPRDILLRPRQMRAEAEDAVFMVPAVADFRGRYATLEVPVCIIAGERDKIVDPVAHSVRLHQELPHAALLVVPGAGHMVHYSFPRVLDEAIRVMTRDRSTPASPSVGEAVRVDRDCLKP</sequence>
<dbReference type="Proteomes" id="UP001386437">
    <property type="component" value="Unassembled WGS sequence"/>
</dbReference>
<evidence type="ECO:0000259" key="1">
    <source>
        <dbReference type="Pfam" id="PF00561"/>
    </source>
</evidence>
<dbReference type="PANTHER" id="PTHR43689">
    <property type="entry name" value="HYDROLASE"/>
    <property type="match status" value="1"/>
</dbReference>